<dbReference type="AlphaFoldDB" id="A0A846LXU0"/>
<accession>A0A846LXU0</accession>
<dbReference type="RefSeq" id="WP_166755474.1">
    <property type="nucleotide sequence ID" value="NZ_BAABJU010000005.1"/>
</dbReference>
<protein>
    <submittedName>
        <fullName evidence="3 4">Esterase</fullName>
    </submittedName>
</protein>
<comment type="caution">
    <text evidence="4">The sequence shown here is derived from an EMBL/GenBank/DDBJ whole genome shotgun (WGS) entry which is preliminary data.</text>
</comment>
<dbReference type="Pfam" id="PF07859">
    <property type="entry name" value="Abhydrolase_3"/>
    <property type="match status" value="1"/>
</dbReference>
<evidence type="ECO:0000313" key="4">
    <source>
        <dbReference type="EMBL" id="NIH68229.1"/>
    </source>
</evidence>
<reference evidence="3" key="1">
    <citation type="journal article" date="2014" name="Int. J. Syst. Evol. Microbiol.">
        <title>Complete genome of a new Firmicutes species belonging to the dominant human colonic microbiota ('Ruminococcus bicirculans') reveals two chromosomes and a selective capacity to utilize plant glucans.</title>
        <authorList>
            <consortium name="NISC Comparative Sequencing Program"/>
            <person name="Wegmann U."/>
            <person name="Louis P."/>
            <person name="Goesmann A."/>
            <person name="Henrissat B."/>
            <person name="Duncan S.H."/>
            <person name="Flint H.J."/>
        </authorList>
    </citation>
    <scope>NUCLEOTIDE SEQUENCE</scope>
    <source>
        <strain evidence="3">CGMCC 4.5581</strain>
    </source>
</reference>
<sequence>MDIEQVDPALRQVTQKLPVPDASKKLVRTAIRLATRVMPVRTTDGVTVSTVKTDARPVRVYRPDTWLDDGGLLWIHGGGLLFGDARQDEALCAATARELGITVVSANYRFAPEHPFPAAHDDVRAAWRWMQEHAAELGVAPARVVVGGESAGGGLAASLVQRLRDEDGVQPLGQWLFAPMIDDRTAADTSLDAIDHWVWNNRSNRLGWSGYLGGPPGGLDVSPYAAAARQPDLAGLPPAYLAVGDIELFLAEDRVYAERLEAAGVPTTLDVVPGAPHGFENWARDSEPATALLARARAWLAATLGARDEVG</sequence>
<keyword evidence="1" id="KW-0378">Hydrolase</keyword>
<feature type="domain" description="Alpha/beta hydrolase fold-3" evidence="2">
    <location>
        <begin position="72"/>
        <end position="280"/>
    </location>
</feature>
<keyword evidence="6" id="KW-1185">Reference proteome</keyword>
<dbReference type="InterPro" id="IPR013094">
    <property type="entry name" value="AB_hydrolase_3"/>
</dbReference>
<organism evidence="4 5">
    <name type="scientific">Modestobacter marinus</name>
    <dbReference type="NCBI Taxonomy" id="477641"/>
    <lineage>
        <taxon>Bacteria</taxon>
        <taxon>Bacillati</taxon>
        <taxon>Actinomycetota</taxon>
        <taxon>Actinomycetes</taxon>
        <taxon>Geodermatophilales</taxon>
        <taxon>Geodermatophilaceae</taxon>
        <taxon>Modestobacter</taxon>
    </lineage>
</organism>
<dbReference type="GO" id="GO:0016787">
    <property type="term" value="F:hydrolase activity"/>
    <property type="evidence" value="ECO:0007669"/>
    <property type="project" value="UniProtKB-KW"/>
</dbReference>
<dbReference type="EMBL" id="BMMI01000008">
    <property type="protein sequence ID" value="GGL79410.1"/>
    <property type="molecule type" value="Genomic_DNA"/>
</dbReference>
<dbReference type="Proteomes" id="UP000552836">
    <property type="component" value="Unassembled WGS sequence"/>
</dbReference>
<evidence type="ECO:0000259" key="2">
    <source>
        <dbReference type="Pfam" id="PF07859"/>
    </source>
</evidence>
<evidence type="ECO:0000256" key="1">
    <source>
        <dbReference type="ARBA" id="ARBA00022801"/>
    </source>
</evidence>
<reference evidence="4 5" key="3">
    <citation type="submission" date="2020-02" db="EMBL/GenBank/DDBJ databases">
        <title>Sequencing the genomes of 1000 actinobacteria strains.</title>
        <authorList>
            <person name="Klenk H.-P."/>
        </authorList>
    </citation>
    <scope>NUCLEOTIDE SEQUENCE [LARGE SCALE GENOMIC DNA]</scope>
    <source>
        <strain evidence="4 5">DSM 45201</strain>
    </source>
</reference>
<reference evidence="3" key="4">
    <citation type="submission" date="2024-05" db="EMBL/GenBank/DDBJ databases">
        <authorList>
            <person name="Sun Q."/>
            <person name="Zhou Y."/>
        </authorList>
    </citation>
    <scope>NUCLEOTIDE SEQUENCE</scope>
    <source>
        <strain evidence="3">CGMCC 4.5581</strain>
    </source>
</reference>
<dbReference type="PANTHER" id="PTHR48081:SF8">
    <property type="entry name" value="ALPHA_BETA HYDROLASE FOLD-3 DOMAIN-CONTAINING PROTEIN-RELATED"/>
    <property type="match status" value="1"/>
</dbReference>
<name>A0A846LXU0_9ACTN</name>
<dbReference type="Proteomes" id="UP000648663">
    <property type="component" value="Unassembled WGS sequence"/>
</dbReference>
<dbReference type="PANTHER" id="PTHR48081">
    <property type="entry name" value="AB HYDROLASE SUPERFAMILY PROTEIN C4A8.06C"/>
    <property type="match status" value="1"/>
</dbReference>
<proteinExistence type="predicted"/>
<dbReference type="SUPFAM" id="SSF53474">
    <property type="entry name" value="alpha/beta-Hydrolases"/>
    <property type="match status" value="1"/>
</dbReference>
<dbReference type="EMBL" id="JAAMPA010000001">
    <property type="protein sequence ID" value="NIH68229.1"/>
    <property type="molecule type" value="Genomic_DNA"/>
</dbReference>
<evidence type="ECO:0000313" key="6">
    <source>
        <dbReference type="Proteomes" id="UP000648663"/>
    </source>
</evidence>
<evidence type="ECO:0000313" key="5">
    <source>
        <dbReference type="Proteomes" id="UP000552836"/>
    </source>
</evidence>
<evidence type="ECO:0000313" key="3">
    <source>
        <dbReference type="EMBL" id="GGL79410.1"/>
    </source>
</evidence>
<dbReference type="InterPro" id="IPR029058">
    <property type="entry name" value="AB_hydrolase_fold"/>
</dbReference>
<dbReference type="InterPro" id="IPR050300">
    <property type="entry name" value="GDXG_lipolytic_enzyme"/>
</dbReference>
<dbReference type="Gene3D" id="3.40.50.1820">
    <property type="entry name" value="alpha/beta hydrolase"/>
    <property type="match status" value="1"/>
</dbReference>
<gene>
    <name evidence="4" type="ORF">FB380_002675</name>
    <name evidence="3" type="ORF">GCM10011589_39420</name>
</gene>
<reference evidence="6" key="2">
    <citation type="journal article" date="2019" name="Int. J. Syst. Evol. Microbiol.">
        <title>The Global Catalogue of Microorganisms (GCM) 10K type strain sequencing project: providing services to taxonomists for standard genome sequencing and annotation.</title>
        <authorList>
            <consortium name="The Broad Institute Genomics Platform"/>
            <consortium name="The Broad Institute Genome Sequencing Center for Infectious Disease"/>
            <person name="Wu L."/>
            <person name="Ma J."/>
        </authorList>
    </citation>
    <scope>NUCLEOTIDE SEQUENCE [LARGE SCALE GENOMIC DNA]</scope>
    <source>
        <strain evidence="6">CGMCC 4.5581</strain>
    </source>
</reference>